<evidence type="ECO:0000313" key="1">
    <source>
        <dbReference type="EMBL" id="AQT46170.1"/>
    </source>
</evidence>
<dbReference type="Proteomes" id="UP000189632">
    <property type="component" value="Chromosome"/>
</dbReference>
<accession>A0A1U9MEN8</accession>
<organism evidence="1 2">
    <name type="scientific">Bartonella choladocola</name>
    <dbReference type="NCBI Taxonomy" id="2750995"/>
    <lineage>
        <taxon>Bacteria</taxon>
        <taxon>Pseudomonadati</taxon>
        <taxon>Pseudomonadota</taxon>
        <taxon>Alphaproteobacteria</taxon>
        <taxon>Hyphomicrobiales</taxon>
        <taxon>Bartonellaceae</taxon>
        <taxon>Bartonella</taxon>
    </lineage>
</organism>
<dbReference type="InterPro" id="IPR023974">
    <property type="entry name" value="HxsD"/>
</dbReference>
<dbReference type="AlphaFoldDB" id="A0A1U9MEN8"/>
<name>A0A1U9MEN8_9HYPH</name>
<sequence length="100" mass="11381">MSNRVILEFDCVVYSSTAIQKAAYRAMNFMLVHIDLNEEKIICICEPTSDADNDQFEKAIQEFKKDVLDYSLREKIRDETTPIRNLILGIAFSKTGAGSE</sequence>
<evidence type="ECO:0000313" key="2">
    <source>
        <dbReference type="Proteomes" id="UP000189632"/>
    </source>
</evidence>
<dbReference type="RefSeq" id="WP_210188144.1">
    <property type="nucleotide sequence ID" value="NZ_CP015625.1"/>
</dbReference>
<reference evidence="1 2" key="1">
    <citation type="submission" date="2016-11" db="EMBL/GenBank/DDBJ databases">
        <title>Comparative genomics of Bartonella apis.</title>
        <authorList>
            <person name="Engel P."/>
        </authorList>
    </citation>
    <scope>NUCLEOTIDE SEQUENCE [LARGE SCALE GENOMIC DNA]</scope>
    <source>
        <strain evidence="1 2">BBC0122</strain>
    </source>
</reference>
<dbReference type="NCBIfam" id="TIGR03976">
    <property type="entry name" value="chp_LLNDYxLRE"/>
    <property type="match status" value="1"/>
</dbReference>
<protein>
    <submittedName>
        <fullName evidence="1">His-Xaa-Ser system protein HxsD</fullName>
    </submittedName>
</protein>
<gene>
    <name evidence="1" type="ORF">BBC0122_000290</name>
</gene>
<keyword evidence="2" id="KW-1185">Reference proteome</keyword>
<dbReference type="EMBL" id="CP015625">
    <property type="protein sequence ID" value="AQT46170.1"/>
    <property type="molecule type" value="Genomic_DNA"/>
</dbReference>
<dbReference type="KEGG" id="bapi:BBC0122_000290"/>
<proteinExistence type="predicted"/>